<evidence type="ECO:0000313" key="3">
    <source>
        <dbReference type="Proteomes" id="UP001497480"/>
    </source>
</evidence>
<dbReference type="Proteomes" id="UP001497480">
    <property type="component" value="Unassembled WGS sequence"/>
</dbReference>
<evidence type="ECO:0000256" key="1">
    <source>
        <dbReference type="SAM" id="MobiDB-lite"/>
    </source>
</evidence>
<dbReference type="PANTHER" id="PTHR48227">
    <property type="entry name" value="DNA TOPOISOMERASE 1-LIKE"/>
    <property type="match status" value="1"/>
</dbReference>
<comment type="caution">
    <text evidence="2">The sequence shown here is derived from an EMBL/GenBank/DDBJ whole genome shotgun (WGS) entry which is preliminary data.</text>
</comment>
<feature type="region of interest" description="Disordered" evidence="1">
    <location>
        <begin position="50"/>
        <end position="75"/>
    </location>
</feature>
<dbReference type="AlphaFoldDB" id="A0AAV1XQU3"/>
<dbReference type="EMBL" id="CAXHTB010000017">
    <property type="protein sequence ID" value="CAL0323693.1"/>
    <property type="molecule type" value="Genomic_DNA"/>
</dbReference>
<dbReference type="PANTHER" id="PTHR48227:SF1">
    <property type="entry name" value="DNA LIGASE 1-LIKE"/>
    <property type="match status" value="1"/>
</dbReference>
<proteinExistence type="predicted"/>
<keyword evidence="3" id="KW-1185">Reference proteome</keyword>
<evidence type="ECO:0000313" key="2">
    <source>
        <dbReference type="EMBL" id="CAL0323693.1"/>
    </source>
</evidence>
<protein>
    <submittedName>
        <fullName evidence="2">Uncharacterized protein</fullName>
    </submittedName>
</protein>
<name>A0AAV1XQU3_LUPLU</name>
<feature type="region of interest" description="Disordered" evidence="1">
    <location>
        <begin position="1"/>
        <end position="23"/>
    </location>
</feature>
<feature type="compositionally biased region" description="Polar residues" evidence="1">
    <location>
        <begin position="1"/>
        <end position="13"/>
    </location>
</feature>
<sequence>MADESQYSDTTPPSLKRKYDDQSAAAADSVLTAGIELAKQKAQEVAARLLNNAPLPPTTDPSKRSKPDNGFDSVDLKAQYPVSTFSPSVGSYGHQGAASKKIDIPNGVSSKQISLSKAAKILSKFVSADNGASQVTSAYLHRASDAFNELKHLHKELKGEENPRDQILDRQIIKPLNFSIVG</sequence>
<accession>A0AAV1XQU3</accession>
<gene>
    <name evidence="2" type="ORF">LLUT_LOCUS24753</name>
</gene>
<reference evidence="2 3" key="1">
    <citation type="submission" date="2024-03" db="EMBL/GenBank/DDBJ databases">
        <authorList>
            <person name="Martinez-Hernandez J."/>
        </authorList>
    </citation>
    <scope>NUCLEOTIDE SEQUENCE [LARGE SCALE GENOMIC DNA]</scope>
</reference>
<organism evidence="2 3">
    <name type="scientific">Lupinus luteus</name>
    <name type="common">European yellow lupine</name>
    <dbReference type="NCBI Taxonomy" id="3873"/>
    <lineage>
        <taxon>Eukaryota</taxon>
        <taxon>Viridiplantae</taxon>
        <taxon>Streptophyta</taxon>
        <taxon>Embryophyta</taxon>
        <taxon>Tracheophyta</taxon>
        <taxon>Spermatophyta</taxon>
        <taxon>Magnoliopsida</taxon>
        <taxon>eudicotyledons</taxon>
        <taxon>Gunneridae</taxon>
        <taxon>Pentapetalae</taxon>
        <taxon>rosids</taxon>
        <taxon>fabids</taxon>
        <taxon>Fabales</taxon>
        <taxon>Fabaceae</taxon>
        <taxon>Papilionoideae</taxon>
        <taxon>50 kb inversion clade</taxon>
        <taxon>genistoids sensu lato</taxon>
        <taxon>core genistoids</taxon>
        <taxon>Genisteae</taxon>
        <taxon>Lupinus</taxon>
    </lineage>
</organism>